<dbReference type="SUPFAM" id="SSF69318">
    <property type="entry name" value="Integrin alpha N-terminal domain"/>
    <property type="match status" value="2"/>
</dbReference>
<dbReference type="InterPro" id="IPR028994">
    <property type="entry name" value="Integrin_alpha_N"/>
</dbReference>
<dbReference type="InterPro" id="IPR002909">
    <property type="entry name" value="IPT_dom"/>
</dbReference>
<dbReference type="InterPro" id="IPR013517">
    <property type="entry name" value="FG-GAP"/>
</dbReference>
<dbReference type="Pfam" id="PF13517">
    <property type="entry name" value="FG-GAP_3"/>
    <property type="match status" value="2"/>
</dbReference>
<dbReference type="InterPro" id="IPR013783">
    <property type="entry name" value="Ig-like_fold"/>
</dbReference>
<protein>
    <recommendedName>
        <fullName evidence="8">T9SS type A sorting domain-containing protein</fullName>
    </recommendedName>
</protein>
<proteinExistence type="predicted"/>
<reference evidence="7" key="1">
    <citation type="journal article" date="2019" name="Int. J. Syst. Evol. Microbiol.">
        <title>The Global Catalogue of Microorganisms (GCM) 10K type strain sequencing project: providing services to taxonomists for standard genome sequencing and annotation.</title>
        <authorList>
            <consortium name="The Broad Institute Genomics Platform"/>
            <consortium name="The Broad Institute Genome Sequencing Center for Infectious Disease"/>
            <person name="Wu L."/>
            <person name="Ma J."/>
        </authorList>
    </citation>
    <scope>NUCLEOTIDE SEQUENCE [LARGE SCALE GENOMIC DNA]</scope>
    <source>
        <strain evidence="7">JCM 17923</strain>
    </source>
</reference>
<dbReference type="InterPro" id="IPR014756">
    <property type="entry name" value="Ig_E-set"/>
</dbReference>
<dbReference type="RefSeq" id="WP_345236343.1">
    <property type="nucleotide sequence ID" value="NZ_BAABGZ010000027.1"/>
</dbReference>
<evidence type="ECO:0000313" key="6">
    <source>
        <dbReference type="EMBL" id="GAA4358628.1"/>
    </source>
</evidence>
<name>A0ABP8IH02_9BACT</name>
<dbReference type="CDD" id="cd00102">
    <property type="entry name" value="IPT"/>
    <property type="match status" value="1"/>
</dbReference>
<dbReference type="InterPro" id="IPR032812">
    <property type="entry name" value="SbsA_Ig"/>
</dbReference>
<evidence type="ECO:0000256" key="1">
    <source>
        <dbReference type="ARBA" id="ARBA00022729"/>
    </source>
</evidence>
<accession>A0ABP8IH02</accession>
<keyword evidence="1 2" id="KW-0732">Signal</keyword>
<dbReference type="InterPro" id="IPR026444">
    <property type="entry name" value="Secre_tail"/>
</dbReference>
<dbReference type="PANTHER" id="PTHR45460">
    <property type="entry name" value="SIMILAR TO CYSTEINE PROTEINASE"/>
    <property type="match status" value="1"/>
</dbReference>
<dbReference type="Pfam" id="PF01833">
    <property type="entry name" value="TIG"/>
    <property type="match status" value="1"/>
</dbReference>
<evidence type="ECO:0000313" key="7">
    <source>
        <dbReference type="Proteomes" id="UP001501153"/>
    </source>
</evidence>
<evidence type="ECO:0000256" key="2">
    <source>
        <dbReference type="SAM" id="SignalP"/>
    </source>
</evidence>
<comment type="caution">
    <text evidence="6">The sequence shown here is derived from an EMBL/GenBank/DDBJ whole genome shotgun (WGS) entry which is preliminary data.</text>
</comment>
<feature type="domain" description="SbsA Ig-like" evidence="4">
    <location>
        <begin position="18"/>
        <end position="102"/>
    </location>
</feature>
<dbReference type="Proteomes" id="UP001501153">
    <property type="component" value="Unassembled WGS sequence"/>
</dbReference>
<evidence type="ECO:0008006" key="8">
    <source>
        <dbReference type="Google" id="ProtNLM"/>
    </source>
</evidence>
<keyword evidence="7" id="KW-1185">Reference proteome</keyword>
<dbReference type="PANTHER" id="PTHR45460:SF2">
    <property type="entry name" value="ALPHA 1,3 GLUCANASE, GH71 FAMILY (EUROFUNG)"/>
    <property type="match status" value="1"/>
</dbReference>
<evidence type="ECO:0000259" key="3">
    <source>
        <dbReference type="Pfam" id="PF01833"/>
    </source>
</evidence>
<evidence type="ECO:0000259" key="4">
    <source>
        <dbReference type="Pfam" id="PF13205"/>
    </source>
</evidence>
<feature type="signal peptide" evidence="2">
    <location>
        <begin position="1"/>
        <end position="17"/>
    </location>
</feature>
<dbReference type="Pfam" id="PF13205">
    <property type="entry name" value="Big_5"/>
    <property type="match status" value="1"/>
</dbReference>
<sequence length="662" mass="66907">MKTPVLLLSLLPLAAGAQAPTLTATTPARNAVAAPRLSPVTLTFSGPVTGAADLRVHGSQWRGRRSGTSSGDGTNTLVFRPQQVFAPGEKVSVTVPASVRGSGAGGQPLTRGQVIQFVAASGPATGSYGTEQRFYTAQSSGVYAPTLADVNNDGNLDLLFTNAQTPPLGVLLRLGNGQGGFGALTTAVGPFEARKLVMADFNHDGNLDLVAAGYQGAYGLSVALGNGQGSFTPRPFIPNGGLTTAPQVGDLNADGHLDVVAVAFASQISPTPDNTLLVHLGDGLGNFTAQPGMTLPWNGGLADISLNLVDLNNDGQLDFPYFNPVAGRVETYLGNGAGGFTLATPAPAPTTTIVGVAELTGDGIPDLVCAGPANTLVLHAGNGQGGFTTTATASFPADGRQGFHTADVDADGDLDVLIGQWIVPAGGCFQKIVRLWHNNGTGTFTAGPTLSQPSGEITTGDVNNDGTLDMAVIDLHGDSFGPYIGVRLNAPLAMAPTLSSFTPATAPAGTAVTITGSNFTGATAVLIGGVPVTGFTVVNGTTITFTVPAGSPTGLVTVLTPTGQATSPAPLRNGLATRARASALPVQLFPNPAQSVVQLQLAAGTKAVQVAFYNGLGQCVRQASPALLNGTAALDLNGLAPGLYSLRLQAAQQTAVLQLVVK</sequence>
<evidence type="ECO:0000259" key="5">
    <source>
        <dbReference type="Pfam" id="PF18962"/>
    </source>
</evidence>
<feature type="domain" description="Secretion system C-terminal sorting" evidence="5">
    <location>
        <begin position="588"/>
        <end position="660"/>
    </location>
</feature>
<feature type="chain" id="PRO_5045196140" description="T9SS type A sorting domain-containing protein" evidence="2">
    <location>
        <begin position="18"/>
        <end position="662"/>
    </location>
</feature>
<gene>
    <name evidence="6" type="ORF">GCM10023185_24520</name>
</gene>
<dbReference type="Pfam" id="PF18962">
    <property type="entry name" value="Por_Secre_tail"/>
    <property type="match status" value="1"/>
</dbReference>
<dbReference type="NCBIfam" id="TIGR04183">
    <property type="entry name" value="Por_Secre_tail"/>
    <property type="match status" value="1"/>
</dbReference>
<organism evidence="6 7">
    <name type="scientific">Hymenobacter saemangeumensis</name>
    <dbReference type="NCBI Taxonomy" id="1084522"/>
    <lineage>
        <taxon>Bacteria</taxon>
        <taxon>Pseudomonadati</taxon>
        <taxon>Bacteroidota</taxon>
        <taxon>Cytophagia</taxon>
        <taxon>Cytophagales</taxon>
        <taxon>Hymenobacteraceae</taxon>
        <taxon>Hymenobacter</taxon>
    </lineage>
</organism>
<dbReference type="Gene3D" id="2.60.40.10">
    <property type="entry name" value="Immunoglobulins"/>
    <property type="match status" value="1"/>
</dbReference>
<feature type="domain" description="IPT/TIG" evidence="3">
    <location>
        <begin position="496"/>
        <end position="566"/>
    </location>
</feature>
<dbReference type="SUPFAM" id="SSF81296">
    <property type="entry name" value="E set domains"/>
    <property type="match status" value="1"/>
</dbReference>
<dbReference type="Gene3D" id="2.60.40.3710">
    <property type="match status" value="1"/>
</dbReference>
<dbReference type="EMBL" id="BAABGZ010000027">
    <property type="protein sequence ID" value="GAA4358628.1"/>
    <property type="molecule type" value="Genomic_DNA"/>
</dbReference>
<dbReference type="Gene3D" id="2.130.10.130">
    <property type="entry name" value="Integrin alpha, N-terminal"/>
    <property type="match status" value="1"/>
</dbReference>